<evidence type="ECO:0000256" key="3">
    <source>
        <dbReference type="ARBA" id="ARBA00022989"/>
    </source>
</evidence>
<dbReference type="AlphaFoldDB" id="K0TPQ8"/>
<keyword evidence="9" id="KW-1185">Reference proteome</keyword>
<proteinExistence type="predicted"/>
<protein>
    <recommendedName>
        <fullName evidence="7">Amino acid transporter transmembrane domain-containing protein</fullName>
    </recommendedName>
</protein>
<feature type="transmembrane region" description="Helical" evidence="6">
    <location>
        <begin position="285"/>
        <end position="307"/>
    </location>
</feature>
<feature type="non-terminal residue" evidence="8">
    <location>
        <position position="1"/>
    </location>
</feature>
<dbReference type="GO" id="GO:0015179">
    <property type="term" value="F:L-amino acid transmembrane transporter activity"/>
    <property type="evidence" value="ECO:0007669"/>
    <property type="project" value="TreeGrafter"/>
</dbReference>
<dbReference type="InterPro" id="IPR013057">
    <property type="entry name" value="AA_transpt_TM"/>
</dbReference>
<feature type="transmembrane region" description="Helical" evidence="6">
    <location>
        <begin position="83"/>
        <end position="106"/>
    </location>
</feature>
<comment type="subcellular location">
    <subcellularLocation>
        <location evidence="1">Membrane</location>
        <topology evidence="1">Multi-pass membrane protein</topology>
    </subcellularLocation>
</comment>
<dbReference type="PANTHER" id="PTHR22950:SF652">
    <property type="entry name" value="TRANSMEMBRANE AMINO ACID TRANSPORTER FAMILY PROTEIN"/>
    <property type="match status" value="1"/>
</dbReference>
<dbReference type="OrthoDB" id="28208at2759"/>
<dbReference type="OMA" id="NACKKAY"/>
<evidence type="ECO:0000256" key="5">
    <source>
        <dbReference type="SAM" id="MobiDB-lite"/>
    </source>
</evidence>
<evidence type="ECO:0000313" key="9">
    <source>
        <dbReference type="Proteomes" id="UP000266841"/>
    </source>
</evidence>
<organism evidence="8 9">
    <name type="scientific">Thalassiosira oceanica</name>
    <name type="common">Marine diatom</name>
    <dbReference type="NCBI Taxonomy" id="159749"/>
    <lineage>
        <taxon>Eukaryota</taxon>
        <taxon>Sar</taxon>
        <taxon>Stramenopiles</taxon>
        <taxon>Ochrophyta</taxon>
        <taxon>Bacillariophyta</taxon>
        <taxon>Coscinodiscophyceae</taxon>
        <taxon>Thalassiosirophycidae</taxon>
        <taxon>Thalassiosirales</taxon>
        <taxon>Thalassiosiraceae</taxon>
        <taxon>Thalassiosira</taxon>
    </lineage>
</organism>
<name>K0TPQ8_THAOC</name>
<evidence type="ECO:0000256" key="2">
    <source>
        <dbReference type="ARBA" id="ARBA00022692"/>
    </source>
</evidence>
<feature type="transmembrane region" description="Helical" evidence="6">
    <location>
        <begin position="219"/>
        <end position="239"/>
    </location>
</feature>
<evidence type="ECO:0000256" key="6">
    <source>
        <dbReference type="SAM" id="Phobius"/>
    </source>
</evidence>
<dbReference type="EMBL" id="AGNL01003414">
    <property type="protein sequence ID" value="EJK74722.1"/>
    <property type="molecule type" value="Genomic_DNA"/>
</dbReference>
<feature type="compositionally biased region" description="Basic residues" evidence="5">
    <location>
        <begin position="13"/>
        <end position="22"/>
    </location>
</feature>
<feature type="region of interest" description="Disordered" evidence="5">
    <location>
        <begin position="1"/>
        <end position="37"/>
    </location>
</feature>
<gene>
    <name evidence="8" type="ORF">THAOC_03588</name>
</gene>
<evidence type="ECO:0000256" key="4">
    <source>
        <dbReference type="ARBA" id="ARBA00023136"/>
    </source>
</evidence>
<keyword evidence="2 6" id="KW-0812">Transmembrane</keyword>
<dbReference type="GO" id="GO:0016020">
    <property type="term" value="C:membrane"/>
    <property type="evidence" value="ECO:0007669"/>
    <property type="project" value="UniProtKB-SubCell"/>
</dbReference>
<feature type="domain" description="Amino acid transporter transmembrane" evidence="7">
    <location>
        <begin position="66"/>
        <end position="313"/>
    </location>
</feature>
<dbReference type="eggNOG" id="ENOG502SGPC">
    <property type="taxonomic scope" value="Eukaryota"/>
</dbReference>
<dbReference type="Pfam" id="PF01490">
    <property type="entry name" value="Aa_trans"/>
    <property type="match status" value="1"/>
</dbReference>
<sequence length="360" mass="37834">RLLVPPPGAPHGRGQRGGRRRVGGSDEHRADLGSGGGTLVVLARNPRGPPDTAGLTGVLASRRFNVAAIAALGIYPICTLRDLAALAPVSMSGVVGIFVTCVVMTLRAMPGGAYSPAGKYFGSVPVELRPSFGVTGMKSPSNLLVLSSMTATAYLVHMSSPDFYQNLKSTSVREFTKLSTIGFGATALISAFMMGIGFLAFGGATQGNVLNNYSALDGGATLCRLLLGVSLLGSYGLLGNACKKAYYQLRHRGKEVTDRLHYNTSRAMVAGLTCLALLIKDAGFVVSLTGAVLGSALIYIIPPFLWLRSTKRRMDGGFLVPSKSLRLERLANRGLIGVGVILGLLGAYMSVLNSFFPHLL</sequence>
<keyword evidence="3 6" id="KW-1133">Transmembrane helix</keyword>
<evidence type="ECO:0000259" key="7">
    <source>
        <dbReference type="Pfam" id="PF01490"/>
    </source>
</evidence>
<reference evidence="8 9" key="1">
    <citation type="journal article" date="2012" name="Genome Biol.">
        <title>Genome and low-iron response of an oceanic diatom adapted to chronic iron limitation.</title>
        <authorList>
            <person name="Lommer M."/>
            <person name="Specht M."/>
            <person name="Roy A.S."/>
            <person name="Kraemer L."/>
            <person name="Andreson R."/>
            <person name="Gutowska M.A."/>
            <person name="Wolf J."/>
            <person name="Bergner S.V."/>
            <person name="Schilhabel M.B."/>
            <person name="Klostermeier U.C."/>
            <person name="Beiko R.G."/>
            <person name="Rosenstiel P."/>
            <person name="Hippler M."/>
            <person name="Laroche J."/>
        </authorList>
    </citation>
    <scope>NUCLEOTIDE SEQUENCE [LARGE SCALE GENOMIC DNA]</scope>
    <source>
        <strain evidence="8 9">CCMP1005</strain>
    </source>
</reference>
<evidence type="ECO:0000313" key="8">
    <source>
        <dbReference type="EMBL" id="EJK74722.1"/>
    </source>
</evidence>
<keyword evidence="4 6" id="KW-0472">Membrane</keyword>
<accession>K0TPQ8</accession>
<comment type="caution">
    <text evidence="8">The sequence shown here is derived from an EMBL/GenBank/DDBJ whole genome shotgun (WGS) entry which is preliminary data.</text>
</comment>
<evidence type="ECO:0000256" key="1">
    <source>
        <dbReference type="ARBA" id="ARBA00004141"/>
    </source>
</evidence>
<feature type="transmembrane region" description="Helical" evidence="6">
    <location>
        <begin position="335"/>
        <end position="356"/>
    </location>
</feature>
<dbReference type="PANTHER" id="PTHR22950">
    <property type="entry name" value="AMINO ACID TRANSPORTER"/>
    <property type="match status" value="1"/>
</dbReference>
<dbReference type="Proteomes" id="UP000266841">
    <property type="component" value="Unassembled WGS sequence"/>
</dbReference>
<feature type="transmembrane region" description="Helical" evidence="6">
    <location>
        <begin position="260"/>
        <end position="279"/>
    </location>
</feature>
<feature type="transmembrane region" description="Helical" evidence="6">
    <location>
        <begin position="178"/>
        <end position="199"/>
    </location>
</feature>